<comment type="caution">
    <text evidence="2">The sequence shown here is derived from an EMBL/GenBank/DDBJ whole genome shotgun (WGS) entry which is preliminary data.</text>
</comment>
<feature type="transmembrane region" description="Helical" evidence="1">
    <location>
        <begin position="15"/>
        <end position="35"/>
    </location>
</feature>
<protein>
    <submittedName>
        <fullName evidence="2">Uncharacterized protein</fullName>
    </submittedName>
</protein>
<proteinExistence type="predicted"/>
<dbReference type="EMBL" id="APAU02000004">
    <property type="protein sequence ID" value="EUB64039.1"/>
    <property type="molecule type" value="Genomic_DNA"/>
</dbReference>
<dbReference type="GeneID" id="36336882"/>
<evidence type="ECO:0000256" key="1">
    <source>
        <dbReference type="SAM" id="Phobius"/>
    </source>
</evidence>
<keyword evidence="1" id="KW-0472">Membrane</keyword>
<keyword evidence="1" id="KW-0812">Transmembrane</keyword>
<reference evidence="2 3" key="1">
    <citation type="journal article" date="2013" name="Nat. Genet.">
        <title>The genome of the hydatid tapeworm Echinococcus granulosus.</title>
        <authorList>
            <person name="Zheng H."/>
            <person name="Zhang W."/>
            <person name="Zhang L."/>
            <person name="Zhang Z."/>
            <person name="Li J."/>
            <person name="Lu G."/>
            <person name="Zhu Y."/>
            <person name="Wang Y."/>
            <person name="Huang Y."/>
            <person name="Liu J."/>
            <person name="Kang H."/>
            <person name="Chen J."/>
            <person name="Wang L."/>
            <person name="Chen A."/>
            <person name="Yu S."/>
            <person name="Gao Z."/>
            <person name="Jin L."/>
            <person name="Gu W."/>
            <person name="Wang Z."/>
            <person name="Zhao L."/>
            <person name="Shi B."/>
            <person name="Wen H."/>
            <person name="Lin R."/>
            <person name="Jones M.K."/>
            <person name="Brejova B."/>
            <person name="Vinar T."/>
            <person name="Zhao G."/>
            <person name="McManus D.P."/>
            <person name="Chen Z."/>
            <person name="Zhou Y."/>
            <person name="Wang S."/>
        </authorList>
    </citation>
    <scope>NUCLEOTIDE SEQUENCE [LARGE SCALE GENOMIC DNA]</scope>
</reference>
<dbReference type="AlphaFoldDB" id="W6VB82"/>
<dbReference type="RefSeq" id="XP_024355235.1">
    <property type="nucleotide sequence ID" value="XM_024490416.1"/>
</dbReference>
<gene>
    <name evidence="2" type="ORF">EGR_01167</name>
</gene>
<evidence type="ECO:0000313" key="3">
    <source>
        <dbReference type="Proteomes" id="UP000019149"/>
    </source>
</evidence>
<keyword evidence="1" id="KW-1133">Transmembrane helix</keyword>
<accession>W6VB82</accession>
<dbReference type="CTD" id="36336882"/>
<sequence>MLVRGGCSLAMNRNLIESVVIVFLASMINSIPFRWSSGVTYRRRMDEDNLHATLGKRSCHQELICPE</sequence>
<evidence type="ECO:0000313" key="2">
    <source>
        <dbReference type="EMBL" id="EUB64039.1"/>
    </source>
</evidence>
<keyword evidence="3" id="KW-1185">Reference proteome</keyword>
<dbReference type="Proteomes" id="UP000019149">
    <property type="component" value="Unassembled WGS sequence"/>
</dbReference>
<dbReference type="KEGG" id="egl:EGR_01167"/>
<name>W6VB82_ECHGR</name>
<organism evidence="2 3">
    <name type="scientific">Echinococcus granulosus</name>
    <name type="common">Hydatid tapeworm</name>
    <dbReference type="NCBI Taxonomy" id="6210"/>
    <lineage>
        <taxon>Eukaryota</taxon>
        <taxon>Metazoa</taxon>
        <taxon>Spiralia</taxon>
        <taxon>Lophotrochozoa</taxon>
        <taxon>Platyhelminthes</taxon>
        <taxon>Cestoda</taxon>
        <taxon>Eucestoda</taxon>
        <taxon>Cyclophyllidea</taxon>
        <taxon>Taeniidae</taxon>
        <taxon>Echinococcus</taxon>
        <taxon>Echinococcus granulosus group</taxon>
    </lineage>
</organism>